<dbReference type="PIRSF" id="PIRSF019345">
    <property type="entry name" value="ScpB"/>
    <property type="match status" value="1"/>
</dbReference>
<keyword evidence="1" id="KW-0963">Cytoplasm</keyword>
<reference evidence="6" key="1">
    <citation type="submission" date="2015-10" db="EMBL/GenBank/DDBJ databases">
        <authorList>
            <person name="Gilbert D.G."/>
        </authorList>
    </citation>
    <scope>NUCLEOTIDE SEQUENCE</scope>
</reference>
<dbReference type="Gene3D" id="1.10.10.10">
    <property type="entry name" value="Winged helix-like DNA-binding domain superfamily/Winged helix DNA-binding domain"/>
    <property type="match status" value="2"/>
</dbReference>
<dbReference type="SUPFAM" id="SSF46785">
    <property type="entry name" value="Winged helix' DNA-binding domain"/>
    <property type="match status" value="2"/>
</dbReference>
<sequence length="237" mass="26513">MKNKTEISNTVEAALFSAEEPLSIKDLRGMFKPDDAPAADELNAILDQLASDYHGRGIELVSIANGYRFQTQVKYASTLRRLRELRPPRYSRALLETLAIIAYRQPVTRGDIEEVRGVAVSTDIMRALLERGWVRQMGEREVPGRPALYGTTTDFLEYFNLASIQQLPELADQRDLAEIAKDLNILLPEPRQISSEEAEPAVRDSEESIDSDENPVADVDRPIDSDTSTQPVADRIG</sequence>
<evidence type="ECO:0000256" key="3">
    <source>
        <dbReference type="ARBA" id="ARBA00022829"/>
    </source>
</evidence>
<dbReference type="AlphaFoldDB" id="A0A160TXX7"/>
<evidence type="ECO:0000313" key="6">
    <source>
        <dbReference type="EMBL" id="CUS54632.1"/>
    </source>
</evidence>
<dbReference type="InterPro" id="IPR036390">
    <property type="entry name" value="WH_DNA-bd_sf"/>
</dbReference>
<feature type="region of interest" description="Disordered" evidence="5">
    <location>
        <begin position="190"/>
        <end position="237"/>
    </location>
</feature>
<evidence type="ECO:0000256" key="2">
    <source>
        <dbReference type="ARBA" id="ARBA00022618"/>
    </source>
</evidence>
<organism evidence="6">
    <name type="scientific">hydrothermal vent metagenome</name>
    <dbReference type="NCBI Taxonomy" id="652676"/>
    <lineage>
        <taxon>unclassified sequences</taxon>
        <taxon>metagenomes</taxon>
        <taxon>ecological metagenomes</taxon>
    </lineage>
</organism>
<dbReference type="InterPro" id="IPR005234">
    <property type="entry name" value="ScpB_csome_segregation"/>
</dbReference>
<evidence type="ECO:0000256" key="4">
    <source>
        <dbReference type="ARBA" id="ARBA00023306"/>
    </source>
</evidence>
<protein>
    <submittedName>
        <fullName evidence="6">Segregation and condensation protein B</fullName>
    </submittedName>
</protein>
<name>A0A160TXX7_9ZZZZ</name>
<proteinExistence type="predicted"/>
<accession>A0A160TXX7</accession>
<evidence type="ECO:0000256" key="1">
    <source>
        <dbReference type="ARBA" id="ARBA00022490"/>
    </source>
</evidence>
<evidence type="ECO:0000256" key="5">
    <source>
        <dbReference type="SAM" id="MobiDB-lite"/>
    </source>
</evidence>
<dbReference type="GO" id="GO:0051301">
    <property type="term" value="P:cell division"/>
    <property type="evidence" value="ECO:0007669"/>
    <property type="project" value="UniProtKB-KW"/>
</dbReference>
<keyword evidence="4" id="KW-0131">Cell cycle</keyword>
<dbReference type="GO" id="GO:0051304">
    <property type="term" value="P:chromosome separation"/>
    <property type="evidence" value="ECO:0007669"/>
    <property type="project" value="InterPro"/>
</dbReference>
<dbReference type="Pfam" id="PF04079">
    <property type="entry name" value="SMC_ScpB"/>
    <property type="match status" value="1"/>
</dbReference>
<dbReference type="EMBL" id="CZRL01000104">
    <property type="protein sequence ID" value="CUS54632.1"/>
    <property type="molecule type" value="Genomic_DNA"/>
</dbReference>
<keyword evidence="3" id="KW-0159">Chromosome partition</keyword>
<keyword evidence="2" id="KW-0132">Cell division</keyword>
<dbReference type="NCBIfam" id="TIGR00281">
    <property type="entry name" value="SMC-Scp complex subunit ScpB"/>
    <property type="match status" value="1"/>
</dbReference>
<dbReference type="InterPro" id="IPR036388">
    <property type="entry name" value="WH-like_DNA-bd_sf"/>
</dbReference>
<dbReference type="PANTHER" id="PTHR34298">
    <property type="entry name" value="SEGREGATION AND CONDENSATION PROTEIN B"/>
    <property type="match status" value="1"/>
</dbReference>
<gene>
    <name evidence="6" type="ORF">MGWOODY_XGa888</name>
</gene>
<dbReference type="PANTHER" id="PTHR34298:SF2">
    <property type="entry name" value="SEGREGATION AND CONDENSATION PROTEIN B"/>
    <property type="match status" value="1"/>
</dbReference>